<dbReference type="InterPro" id="IPR036396">
    <property type="entry name" value="Cyt_P450_sf"/>
</dbReference>
<dbReference type="PRINTS" id="PR00463">
    <property type="entry name" value="EP450I"/>
</dbReference>
<evidence type="ECO:0000256" key="2">
    <source>
        <dbReference type="ARBA" id="ARBA00010617"/>
    </source>
</evidence>
<keyword evidence="5" id="KW-1185">Reference proteome</keyword>
<dbReference type="SUPFAM" id="SSF48264">
    <property type="entry name" value="Cytochrome P450"/>
    <property type="match status" value="1"/>
</dbReference>
<dbReference type="PRINTS" id="PR00385">
    <property type="entry name" value="P450"/>
</dbReference>
<dbReference type="InterPro" id="IPR017972">
    <property type="entry name" value="Cyt_P450_CS"/>
</dbReference>
<comment type="cofactor">
    <cofactor evidence="1">
        <name>heme</name>
        <dbReference type="ChEBI" id="CHEBI:30413"/>
    </cofactor>
</comment>
<evidence type="ECO:0000256" key="1">
    <source>
        <dbReference type="ARBA" id="ARBA00001971"/>
    </source>
</evidence>
<accession>A0ABY6IGV3</accession>
<dbReference type="Pfam" id="PF00067">
    <property type="entry name" value="p450"/>
    <property type="match status" value="1"/>
</dbReference>
<keyword evidence="3" id="KW-0503">Monooxygenase</keyword>
<dbReference type="PANTHER" id="PTHR24305:SF166">
    <property type="entry name" value="CYTOCHROME P450 12A4, MITOCHONDRIAL-RELATED"/>
    <property type="match status" value="1"/>
</dbReference>
<evidence type="ECO:0000313" key="4">
    <source>
        <dbReference type="EMBL" id="UYQ66237.1"/>
    </source>
</evidence>
<gene>
    <name evidence="4" type="ORF">OGH68_35485</name>
</gene>
<keyword evidence="3" id="KW-0349">Heme</keyword>
<keyword evidence="3" id="KW-0408">Iron</keyword>
<dbReference type="InterPro" id="IPR001128">
    <property type="entry name" value="Cyt_P450"/>
</dbReference>
<comment type="similarity">
    <text evidence="2 3">Belongs to the cytochrome P450 family.</text>
</comment>
<dbReference type="PANTHER" id="PTHR24305">
    <property type="entry name" value="CYTOCHROME P450"/>
    <property type="match status" value="1"/>
</dbReference>
<evidence type="ECO:0000256" key="3">
    <source>
        <dbReference type="RuleBase" id="RU000461"/>
    </source>
</evidence>
<organism evidence="4 5">
    <name type="scientific">Streptomyces peucetius</name>
    <dbReference type="NCBI Taxonomy" id="1950"/>
    <lineage>
        <taxon>Bacteria</taxon>
        <taxon>Bacillati</taxon>
        <taxon>Actinomycetota</taxon>
        <taxon>Actinomycetes</taxon>
        <taxon>Kitasatosporales</taxon>
        <taxon>Streptomycetaceae</taxon>
        <taxon>Streptomyces</taxon>
    </lineage>
</organism>
<dbReference type="InterPro" id="IPR002401">
    <property type="entry name" value="Cyt_P450_E_grp-I"/>
</dbReference>
<proteinExistence type="inferred from homology"/>
<reference evidence="4" key="1">
    <citation type="submission" date="2022-10" db="EMBL/GenBank/DDBJ databases">
        <title>Cytochrome P450 Catalyzes Benzene Ring Formation in the Biosynthesis of Trialkyl-Substituted Aromatic Polyketides.</title>
        <authorList>
            <person name="Zhao E."/>
            <person name="Ge H."/>
        </authorList>
    </citation>
    <scope>NUCLEOTIDE SEQUENCE</scope>
    <source>
        <strain evidence="4">NA0869</strain>
    </source>
</reference>
<dbReference type="RefSeq" id="WP_264249694.1">
    <property type="nucleotide sequence ID" value="NZ_CP107567.1"/>
</dbReference>
<dbReference type="PROSITE" id="PS00086">
    <property type="entry name" value="CYTOCHROME_P450"/>
    <property type="match status" value="1"/>
</dbReference>
<sequence length="492" mass="54536">MDTPKTENATDCPVDHVKTAPAEPAAGCPVDHAKPQAKPAAVPASTLGGPKGSLPIQALKLFSHPSEFMTKCRQSYGSRFRVNIFPGAQIYVLTDPDDVKAMFLAPRDVLYTGSSSAQIEKFTGQTGLAWLDEDEHTKRRKTLMPSFKGGALQRIDAAIGAMAEQYVAQWPRDRVVSLHPYVHRFTMQVIREVVFGNAVPSCWDELFEELMRMLDFNRRKASLLLLHRLSPAKMKMVRAIKPLGVDDFVKTRARVDALIAKAVKERLESGVSGDDMLSVMLSLTKDDGSQLSGVEIRDEMMTMFLAGTETTAAGICWTLEYLTREPEVLKKVLAEIDEGTDDAYLTAVVHEVLRLRPPTPQIIPRAVMKPIEIGGIQYGPGMHLWASGYLLNRDPERYPQPDEFRPERFIGTKPGAYTWIPFGGGHTRCLGDRIAILEMKAVVREVLSTCELRRADPKPEAPRSRAVVIIPEHGTRLELRAKAPKRSLAGGS</sequence>
<dbReference type="CDD" id="cd11053">
    <property type="entry name" value="CYP110-like"/>
    <property type="match status" value="1"/>
</dbReference>
<evidence type="ECO:0000313" key="5">
    <source>
        <dbReference type="Proteomes" id="UP001163878"/>
    </source>
</evidence>
<keyword evidence="3" id="KW-0479">Metal-binding</keyword>
<name>A0ABY6IGV3_STRPE</name>
<keyword evidence="3" id="KW-0560">Oxidoreductase</keyword>
<dbReference type="Gene3D" id="1.10.630.10">
    <property type="entry name" value="Cytochrome P450"/>
    <property type="match status" value="1"/>
</dbReference>
<dbReference type="InterPro" id="IPR050121">
    <property type="entry name" value="Cytochrome_P450_monoxygenase"/>
</dbReference>
<protein>
    <submittedName>
        <fullName evidence="4">Cytochrome P450</fullName>
    </submittedName>
</protein>
<dbReference type="EMBL" id="CP107567">
    <property type="protein sequence ID" value="UYQ66237.1"/>
    <property type="molecule type" value="Genomic_DNA"/>
</dbReference>
<dbReference type="Proteomes" id="UP001163878">
    <property type="component" value="Chromosome"/>
</dbReference>